<dbReference type="Proteomes" id="UP000187209">
    <property type="component" value="Unassembled WGS sequence"/>
</dbReference>
<protein>
    <recommendedName>
        <fullName evidence="1">EF-hand domain-containing protein</fullName>
    </recommendedName>
</protein>
<feature type="domain" description="EF-hand" evidence="1">
    <location>
        <begin position="8"/>
        <end position="43"/>
    </location>
</feature>
<dbReference type="Gene3D" id="1.10.238.10">
    <property type="entry name" value="EF-hand"/>
    <property type="match status" value="1"/>
</dbReference>
<gene>
    <name evidence="2" type="ORF">SteCoe_37265</name>
</gene>
<organism evidence="2 3">
    <name type="scientific">Stentor coeruleus</name>
    <dbReference type="NCBI Taxonomy" id="5963"/>
    <lineage>
        <taxon>Eukaryota</taxon>
        <taxon>Sar</taxon>
        <taxon>Alveolata</taxon>
        <taxon>Ciliophora</taxon>
        <taxon>Postciliodesmatophora</taxon>
        <taxon>Heterotrichea</taxon>
        <taxon>Heterotrichida</taxon>
        <taxon>Stentoridae</taxon>
        <taxon>Stentor</taxon>
    </lineage>
</organism>
<evidence type="ECO:0000313" key="2">
    <source>
        <dbReference type="EMBL" id="OMJ66035.1"/>
    </source>
</evidence>
<dbReference type="InterPro" id="IPR011992">
    <property type="entry name" value="EF-hand-dom_pair"/>
</dbReference>
<accession>A0A1R2ANL8</accession>
<comment type="caution">
    <text evidence="2">The sequence shown here is derived from an EMBL/GenBank/DDBJ whole genome shotgun (WGS) entry which is preliminary data.</text>
</comment>
<evidence type="ECO:0000313" key="3">
    <source>
        <dbReference type="Proteomes" id="UP000187209"/>
    </source>
</evidence>
<dbReference type="GO" id="GO:0005509">
    <property type="term" value="F:calcium ion binding"/>
    <property type="evidence" value="ECO:0007669"/>
    <property type="project" value="InterPro"/>
</dbReference>
<dbReference type="SUPFAM" id="SSF47473">
    <property type="entry name" value="EF-hand"/>
    <property type="match status" value="1"/>
</dbReference>
<reference evidence="2 3" key="1">
    <citation type="submission" date="2016-11" db="EMBL/GenBank/DDBJ databases">
        <title>The macronuclear genome of Stentor coeruleus: a giant cell with tiny introns.</title>
        <authorList>
            <person name="Slabodnick M."/>
            <person name="Ruby J.G."/>
            <person name="Reiff S.B."/>
            <person name="Swart E.C."/>
            <person name="Gosai S."/>
            <person name="Prabakaran S."/>
            <person name="Witkowska E."/>
            <person name="Larue G.E."/>
            <person name="Fisher S."/>
            <person name="Freeman R.M."/>
            <person name="Gunawardena J."/>
            <person name="Chu W."/>
            <person name="Stover N.A."/>
            <person name="Gregory B.D."/>
            <person name="Nowacki M."/>
            <person name="Derisi J."/>
            <person name="Roy S.W."/>
            <person name="Marshall W.F."/>
            <person name="Sood P."/>
        </authorList>
    </citation>
    <scope>NUCLEOTIDE SEQUENCE [LARGE SCALE GENOMIC DNA]</scope>
    <source>
        <strain evidence="2">WM001</strain>
    </source>
</reference>
<dbReference type="PROSITE" id="PS50222">
    <property type="entry name" value="EF_HAND_2"/>
    <property type="match status" value="1"/>
</dbReference>
<evidence type="ECO:0000259" key="1">
    <source>
        <dbReference type="PROSITE" id="PS50222"/>
    </source>
</evidence>
<keyword evidence="3" id="KW-1185">Reference proteome</keyword>
<name>A0A1R2ANL8_9CILI</name>
<dbReference type="EMBL" id="MPUH01001843">
    <property type="protein sequence ID" value="OMJ66035.1"/>
    <property type="molecule type" value="Genomic_DNA"/>
</dbReference>
<dbReference type="InterPro" id="IPR002048">
    <property type="entry name" value="EF_hand_dom"/>
</dbReference>
<proteinExistence type="predicted"/>
<sequence length="160" mass="19081">MNHIAKRNTRNIAEQLFEEMDIDKKGSLNLENMRKLYEEIQGEYKEIVRDKLRKFVIDNQKFLITKEEFIHLFPRNPTPCVHINLSHIKEPQRIKELSPSELRNVISKRMESKAVNSYKPKFIKKSRSSSRPLIRVDNQDKVVKNKDLFYVRKAYFSSLS</sequence>
<dbReference type="AlphaFoldDB" id="A0A1R2ANL8"/>